<gene>
    <name evidence="4" type="ORF">ACI2L5_00740</name>
</gene>
<dbReference type="InterPro" id="IPR042098">
    <property type="entry name" value="TauD-like_sf"/>
</dbReference>
<name>A0ABW8LER4_9ACTN</name>
<evidence type="ECO:0000256" key="2">
    <source>
        <dbReference type="ARBA" id="ARBA00023004"/>
    </source>
</evidence>
<dbReference type="Gene3D" id="3.60.130.10">
    <property type="entry name" value="Clavaminate synthase-like"/>
    <property type="match status" value="1"/>
</dbReference>
<evidence type="ECO:0000313" key="5">
    <source>
        <dbReference type="Proteomes" id="UP001620295"/>
    </source>
</evidence>
<proteinExistence type="predicted"/>
<organism evidence="4 5">
    <name type="scientific">Streptomyces milbemycinicus</name>
    <dbReference type="NCBI Taxonomy" id="476552"/>
    <lineage>
        <taxon>Bacteria</taxon>
        <taxon>Bacillati</taxon>
        <taxon>Actinomycetota</taxon>
        <taxon>Actinomycetes</taxon>
        <taxon>Kitasatosporales</taxon>
        <taxon>Streptomycetaceae</taxon>
        <taxon>Streptomyces</taxon>
    </lineage>
</organism>
<keyword evidence="1" id="KW-0560">Oxidoreductase</keyword>
<evidence type="ECO:0000256" key="1">
    <source>
        <dbReference type="ARBA" id="ARBA00023002"/>
    </source>
</evidence>
<comment type="caution">
    <text evidence="4">The sequence shown here is derived from an EMBL/GenBank/DDBJ whole genome shotgun (WGS) entry which is preliminary data.</text>
</comment>
<sequence length="243" mass="26958">MPDEKTYLSEGVLLGLSGMLGEPVGFTTEKNGQLIHDVIPVADGATSQTNRSSTVFLNFHNDIVYDAAGSYNLSNPDFLVLNCLRADHEGVAGTYYSDARDVCLALDATSLKLLREPLFKLNAPGSYARMAGKDEILSDPVPIISGPDWSPEIASSANGVHAVSRDAEVALQRLQSTCREVAHEVFLRPGQAPLINNRKGLHARSEFEPRYDGRDRWLQRTYIRRNHWSIGDRIVTETRRLHV</sequence>
<dbReference type="GO" id="GO:0051213">
    <property type="term" value="F:dioxygenase activity"/>
    <property type="evidence" value="ECO:0007669"/>
    <property type="project" value="UniProtKB-KW"/>
</dbReference>
<keyword evidence="2" id="KW-0408">Iron</keyword>
<evidence type="ECO:0000259" key="3">
    <source>
        <dbReference type="Pfam" id="PF02668"/>
    </source>
</evidence>
<dbReference type="EMBL" id="JBJDQH010000001">
    <property type="protein sequence ID" value="MFK4263454.1"/>
    <property type="molecule type" value="Genomic_DNA"/>
</dbReference>
<dbReference type="SUPFAM" id="SSF51197">
    <property type="entry name" value="Clavaminate synthase-like"/>
    <property type="match status" value="1"/>
</dbReference>
<evidence type="ECO:0000313" key="4">
    <source>
        <dbReference type="EMBL" id="MFK4263454.1"/>
    </source>
</evidence>
<reference evidence="4 5" key="1">
    <citation type="submission" date="2024-11" db="EMBL/GenBank/DDBJ databases">
        <title>The Natural Products Discovery Center: Release of the First 8490 Sequenced Strains for Exploring Actinobacteria Biosynthetic Diversity.</title>
        <authorList>
            <person name="Kalkreuter E."/>
            <person name="Kautsar S.A."/>
            <person name="Yang D."/>
            <person name="Bader C.D."/>
            <person name="Teijaro C.N."/>
            <person name="Fluegel L."/>
            <person name="Davis C.M."/>
            <person name="Simpson J.R."/>
            <person name="Lauterbach L."/>
            <person name="Steele A.D."/>
            <person name="Gui C."/>
            <person name="Meng S."/>
            <person name="Li G."/>
            <person name="Viehrig K."/>
            <person name="Ye F."/>
            <person name="Su P."/>
            <person name="Kiefer A.F."/>
            <person name="Nichols A."/>
            <person name="Cepeda A.J."/>
            <person name="Yan W."/>
            <person name="Fan B."/>
            <person name="Jiang Y."/>
            <person name="Adhikari A."/>
            <person name="Zheng C.-J."/>
            <person name="Schuster L."/>
            <person name="Cowan T.M."/>
            <person name="Smanski M.J."/>
            <person name="Chevrette M.G."/>
            <person name="De Carvalho L.P.S."/>
            <person name="Shen B."/>
        </authorList>
    </citation>
    <scope>NUCLEOTIDE SEQUENCE [LARGE SCALE GENOMIC DNA]</scope>
    <source>
        <strain evidence="4 5">NPDC020863</strain>
    </source>
</reference>
<feature type="domain" description="TauD/TfdA-like" evidence="3">
    <location>
        <begin position="21"/>
        <end position="222"/>
    </location>
</feature>
<keyword evidence="5" id="KW-1185">Reference proteome</keyword>
<dbReference type="Pfam" id="PF02668">
    <property type="entry name" value="TauD"/>
    <property type="match status" value="1"/>
</dbReference>
<accession>A0ABW8LER4</accession>
<dbReference type="InterPro" id="IPR003819">
    <property type="entry name" value="TauD/TfdA-like"/>
</dbReference>
<dbReference type="Proteomes" id="UP001620295">
    <property type="component" value="Unassembled WGS sequence"/>
</dbReference>
<protein>
    <submittedName>
        <fullName evidence="4">TauD/TfdA family dioxygenase</fullName>
    </submittedName>
</protein>
<dbReference type="RefSeq" id="WP_404745364.1">
    <property type="nucleotide sequence ID" value="NZ_JBJDQH010000001.1"/>
</dbReference>
<keyword evidence="4" id="KW-0223">Dioxygenase</keyword>